<name>U4U9G7_DENPD</name>
<dbReference type="InterPro" id="IPR015590">
    <property type="entry name" value="Aldehyde_DH_dom"/>
</dbReference>
<keyword evidence="2" id="KW-0560">Oxidoreductase</keyword>
<dbReference type="EMBL" id="KB632243">
    <property type="protein sequence ID" value="ERL90559.1"/>
    <property type="molecule type" value="Genomic_DNA"/>
</dbReference>
<dbReference type="STRING" id="77166.U4U9G7"/>
<feature type="region of interest" description="Disordered" evidence="3">
    <location>
        <begin position="1"/>
        <end position="24"/>
    </location>
</feature>
<dbReference type="SUPFAM" id="SSF53720">
    <property type="entry name" value="ALDH-like"/>
    <property type="match status" value="1"/>
</dbReference>
<dbReference type="InterPro" id="IPR016162">
    <property type="entry name" value="Ald_DH_N"/>
</dbReference>
<gene>
    <name evidence="5" type="ORF">D910_07907</name>
</gene>
<evidence type="ECO:0000313" key="5">
    <source>
        <dbReference type="EMBL" id="ERL90559.1"/>
    </source>
</evidence>
<dbReference type="Pfam" id="PF00171">
    <property type="entry name" value="Aldedh"/>
    <property type="match status" value="1"/>
</dbReference>
<dbReference type="AlphaFoldDB" id="U4U9G7"/>
<feature type="region of interest" description="Disordered" evidence="3">
    <location>
        <begin position="74"/>
        <end position="128"/>
    </location>
</feature>
<dbReference type="Proteomes" id="UP000030742">
    <property type="component" value="Unassembled WGS sequence"/>
</dbReference>
<dbReference type="PANTHER" id="PTHR43570">
    <property type="entry name" value="ALDEHYDE DEHYDROGENASE"/>
    <property type="match status" value="1"/>
</dbReference>
<dbReference type="InterPro" id="IPR012394">
    <property type="entry name" value="Aldehyde_DH_NAD(P)"/>
</dbReference>
<evidence type="ECO:0000256" key="2">
    <source>
        <dbReference type="ARBA" id="ARBA00023002"/>
    </source>
</evidence>
<organism evidence="5 6">
    <name type="scientific">Dendroctonus ponderosae</name>
    <name type="common">Mountain pine beetle</name>
    <dbReference type="NCBI Taxonomy" id="77166"/>
    <lineage>
        <taxon>Eukaryota</taxon>
        <taxon>Metazoa</taxon>
        <taxon>Ecdysozoa</taxon>
        <taxon>Arthropoda</taxon>
        <taxon>Hexapoda</taxon>
        <taxon>Insecta</taxon>
        <taxon>Pterygota</taxon>
        <taxon>Neoptera</taxon>
        <taxon>Endopterygota</taxon>
        <taxon>Coleoptera</taxon>
        <taxon>Polyphaga</taxon>
        <taxon>Cucujiformia</taxon>
        <taxon>Curculionidae</taxon>
        <taxon>Scolytinae</taxon>
        <taxon>Dendroctonus</taxon>
    </lineage>
</organism>
<dbReference type="Gene3D" id="3.40.605.10">
    <property type="entry name" value="Aldehyde Dehydrogenase, Chain A, domain 1"/>
    <property type="match status" value="1"/>
</dbReference>
<dbReference type="GO" id="GO:0006081">
    <property type="term" value="P:aldehyde metabolic process"/>
    <property type="evidence" value="ECO:0007669"/>
    <property type="project" value="InterPro"/>
</dbReference>
<sequence>MNAPKTLPRIDPYVKPPAATNGISPKISQLHQIYTQQPKASKQQQNELKKKSDYNSLEDIQIAATTAIKGEDRRIPRRLIMDPSGKPRSKNVTSTVNSKFEELSKRADDLEQKPSNQRELNLDNKSTNSDLQANIDADVERISRYMDSIIDIEDEENNGYEKNRAKQCLDISRRAFNSGRTRKLAFREKQLKGLLKFLENHRTEIEDAVYKDLRKHRQETNISEIELVANDLRHTLLKLKAWVGPERPQKRIINFLDNAYIYNDPYGVVLIIGAWNYPILLTLGPLVGKLQNISLLCLISKYTQIN</sequence>
<dbReference type="OrthoDB" id="440325at2759"/>
<reference evidence="5 6" key="1">
    <citation type="journal article" date="2013" name="Genome Biol.">
        <title>Draft genome of the mountain pine beetle, Dendroctonus ponderosae Hopkins, a major forest pest.</title>
        <authorList>
            <person name="Keeling C.I."/>
            <person name="Yuen M.M."/>
            <person name="Liao N.Y."/>
            <person name="Docking T.R."/>
            <person name="Chan S.K."/>
            <person name="Taylor G.A."/>
            <person name="Palmquist D.L."/>
            <person name="Jackman S.D."/>
            <person name="Nguyen A."/>
            <person name="Li M."/>
            <person name="Henderson H."/>
            <person name="Janes J.K."/>
            <person name="Zhao Y."/>
            <person name="Pandoh P."/>
            <person name="Moore R."/>
            <person name="Sperling F.A."/>
            <person name="Huber D.P."/>
            <person name="Birol I."/>
            <person name="Jones S.J."/>
            <person name="Bohlmann J."/>
        </authorList>
    </citation>
    <scope>NUCLEOTIDE SEQUENCE</scope>
</reference>
<dbReference type="PANTHER" id="PTHR43570:SF16">
    <property type="entry name" value="ALDEHYDE DEHYDROGENASE TYPE III, ISOFORM Q"/>
    <property type="match status" value="1"/>
</dbReference>
<dbReference type="GO" id="GO:0004029">
    <property type="term" value="F:aldehyde dehydrogenase (NAD+) activity"/>
    <property type="evidence" value="ECO:0007669"/>
    <property type="project" value="TreeGrafter"/>
</dbReference>
<dbReference type="GO" id="GO:0005737">
    <property type="term" value="C:cytoplasm"/>
    <property type="evidence" value="ECO:0007669"/>
    <property type="project" value="TreeGrafter"/>
</dbReference>
<proteinExistence type="inferred from homology"/>
<feature type="compositionally biased region" description="Polar residues" evidence="3">
    <location>
        <begin position="113"/>
        <end position="128"/>
    </location>
</feature>
<dbReference type="InterPro" id="IPR016161">
    <property type="entry name" value="Ald_DH/histidinol_DH"/>
</dbReference>
<evidence type="ECO:0000259" key="4">
    <source>
        <dbReference type="Pfam" id="PF00171"/>
    </source>
</evidence>
<accession>U4U9G7</accession>
<comment type="similarity">
    <text evidence="1">Belongs to the aldehyde dehydrogenase family.</text>
</comment>
<evidence type="ECO:0000256" key="3">
    <source>
        <dbReference type="SAM" id="MobiDB-lite"/>
    </source>
</evidence>
<feature type="domain" description="Aldehyde dehydrogenase" evidence="4">
    <location>
        <begin position="162"/>
        <end position="286"/>
    </location>
</feature>
<feature type="compositionally biased region" description="Basic and acidic residues" evidence="3">
    <location>
        <begin position="99"/>
        <end position="112"/>
    </location>
</feature>
<evidence type="ECO:0000313" key="6">
    <source>
        <dbReference type="Proteomes" id="UP000030742"/>
    </source>
</evidence>
<evidence type="ECO:0000256" key="1">
    <source>
        <dbReference type="ARBA" id="ARBA00009986"/>
    </source>
</evidence>
<protein>
    <recommendedName>
        <fullName evidence="4">Aldehyde dehydrogenase domain-containing protein</fullName>
    </recommendedName>
</protein>